<feature type="compositionally biased region" description="Low complexity" evidence="1">
    <location>
        <begin position="1"/>
        <end position="17"/>
    </location>
</feature>
<evidence type="ECO:0000313" key="2">
    <source>
        <dbReference type="EMBL" id="KAJ3560666.1"/>
    </source>
</evidence>
<feature type="region of interest" description="Disordered" evidence="1">
    <location>
        <begin position="1"/>
        <end position="70"/>
    </location>
</feature>
<evidence type="ECO:0000256" key="1">
    <source>
        <dbReference type="SAM" id="MobiDB-lite"/>
    </source>
</evidence>
<proteinExistence type="predicted"/>
<feature type="region of interest" description="Disordered" evidence="1">
    <location>
        <begin position="144"/>
        <end position="209"/>
    </location>
</feature>
<dbReference type="Proteomes" id="UP001213000">
    <property type="component" value="Unassembled WGS sequence"/>
</dbReference>
<protein>
    <recommendedName>
        <fullName evidence="4">RRM domain-containing protein</fullName>
    </recommendedName>
</protein>
<organism evidence="2 3">
    <name type="scientific">Leucocoprinus birnbaumii</name>
    <dbReference type="NCBI Taxonomy" id="56174"/>
    <lineage>
        <taxon>Eukaryota</taxon>
        <taxon>Fungi</taxon>
        <taxon>Dikarya</taxon>
        <taxon>Basidiomycota</taxon>
        <taxon>Agaricomycotina</taxon>
        <taxon>Agaricomycetes</taxon>
        <taxon>Agaricomycetidae</taxon>
        <taxon>Agaricales</taxon>
        <taxon>Agaricineae</taxon>
        <taxon>Agaricaceae</taxon>
        <taxon>Leucocoprinus</taxon>
    </lineage>
</organism>
<evidence type="ECO:0008006" key="4">
    <source>
        <dbReference type="Google" id="ProtNLM"/>
    </source>
</evidence>
<dbReference type="AlphaFoldDB" id="A0AAD5VI88"/>
<gene>
    <name evidence="2" type="ORF">NP233_g10687</name>
</gene>
<feature type="compositionally biased region" description="Low complexity" evidence="1">
    <location>
        <begin position="163"/>
        <end position="173"/>
    </location>
</feature>
<reference evidence="2" key="1">
    <citation type="submission" date="2022-07" db="EMBL/GenBank/DDBJ databases">
        <title>Genome Sequence of Leucocoprinus birnbaumii.</title>
        <authorList>
            <person name="Buettner E."/>
        </authorList>
    </citation>
    <scope>NUCLEOTIDE SEQUENCE</scope>
    <source>
        <strain evidence="2">VT141</strain>
    </source>
</reference>
<sequence>MPSFTSPGAAAPSPTSSVRSAYPSSINTSHNIHDVFTSPTREREQATSPSPTSPLRPNTGNSAVSSTGPYGMLGPYPRMYPYGVSSQPTSISSRRGANAFDGIPSAWRYPPNSSTAGGFEHDVDEADDEFTAGSNCSYAFSASQTAHTHTSNHHYHHHPHHPQQPQHSQLQLHHLQDQRLQQEQEKKKKKADVVYASGTSHGATGGGGTLSKMTSFTNLNLAQLSSPIQSMRGKKKKKRLIISGVAVNDLKKFEGVKRWCESFGEVRQILRMPNGDLVVSFQSADVADTVCRVRAKVFINGVGSVLLSWTTEKKR</sequence>
<feature type="compositionally biased region" description="Basic and acidic residues" evidence="1">
    <location>
        <begin position="174"/>
        <end position="186"/>
    </location>
</feature>
<feature type="compositionally biased region" description="Polar residues" evidence="1">
    <location>
        <begin position="46"/>
        <end position="68"/>
    </location>
</feature>
<accession>A0AAD5VI88</accession>
<feature type="compositionally biased region" description="Polar residues" evidence="1">
    <location>
        <begin position="18"/>
        <end position="30"/>
    </location>
</feature>
<dbReference type="EMBL" id="JANIEX010001131">
    <property type="protein sequence ID" value="KAJ3560666.1"/>
    <property type="molecule type" value="Genomic_DNA"/>
</dbReference>
<keyword evidence="3" id="KW-1185">Reference proteome</keyword>
<feature type="compositionally biased region" description="Basic residues" evidence="1">
    <location>
        <begin position="150"/>
        <end position="161"/>
    </location>
</feature>
<name>A0AAD5VI88_9AGAR</name>
<evidence type="ECO:0000313" key="3">
    <source>
        <dbReference type="Proteomes" id="UP001213000"/>
    </source>
</evidence>
<comment type="caution">
    <text evidence="2">The sequence shown here is derived from an EMBL/GenBank/DDBJ whole genome shotgun (WGS) entry which is preliminary data.</text>
</comment>